<gene>
    <name evidence="1" type="ORF">S01H1_47678</name>
</gene>
<comment type="caution">
    <text evidence="1">The sequence shown here is derived from an EMBL/GenBank/DDBJ whole genome shotgun (WGS) entry which is preliminary data.</text>
</comment>
<name>X0XEN0_9ZZZZ</name>
<dbReference type="EMBL" id="BARS01030575">
    <property type="protein sequence ID" value="GAG23416.1"/>
    <property type="molecule type" value="Genomic_DNA"/>
</dbReference>
<evidence type="ECO:0000313" key="1">
    <source>
        <dbReference type="EMBL" id="GAG23416.1"/>
    </source>
</evidence>
<proteinExistence type="predicted"/>
<dbReference type="AlphaFoldDB" id="X0XEN0"/>
<organism evidence="1">
    <name type="scientific">marine sediment metagenome</name>
    <dbReference type="NCBI Taxonomy" id="412755"/>
    <lineage>
        <taxon>unclassified sequences</taxon>
        <taxon>metagenomes</taxon>
        <taxon>ecological metagenomes</taxon>
    </lineage>
</organism>
<accession>X0XEN0</accession>
<sequence length="83" mass="9912">MGRLTKGSKRTRIQDYMKKMRSTFRAALKDDDLQKAFDELWPTWSSEMAAMIYTDIIQVMDLILLTSIVDNRREIERLKQELR</sequence>
<protein>
    <submittedName>
        <fullName evidence="1">Uncharacterized protein</fullName>
    </submittedName>
</protein>
<reference evidence="1" key="1">
    <citation type="journal article" date="2014" name="Front. Microbiol.">
        <title>High frequency of phylogenetically diverse reductive dehalogenase-homologous genes in deep subseafloor sedimentary metagenomes.</title>
        <authorList>
            <person name="Kawai M."/>
            <person name="Futagami T."/>
            <person name="Toyoda A."/>
            <person name="Takaki Y."/>
            <person name="Nishi S."/>
            <person name="Hori S."/>
            <person name="Arai W."/>
            <person name="Tsubouchi T."/>
            <person name="Morono Y."/>
            <person name="Uchiyama I."/>
            <person name="Ito T."/>
            <person name="Fujiyama A."/>
            <person name="Inagaki F."/>
            <person name="Takami H."/>
        </authorList>
    </citation>
    <scope>NUCLEOTIDE SEQUENCE</scope>
    <source>
        <strain evidence="1">Expedition CK06-06</strain>
    </source>
</reference>